<dbReference type="SUPFAM" id="SSF56935">
    <property type="entry name" value="Porins"/>
    <property type="match status" value="1"/>
</dbReference>
<proteinExistence type="inferred from homology"/>
<gene>
    <name evidence="17" type="ORF">FHS03_004151</name>
</gene>
<keyword evidence="9 17" id="KW-0675">Receptor</keyword>
<keyword evidence="18" id="KW-1185">Reference proteome</keyword>
<comment type="subcellular location">
    <subcellularLocation>
        <location evidence="1 11">Cell outer membrane</location>
        <topology evidence="1 11">Multi-pass membrane protein</topology>
    </subcellularLocation>
</comment>
<evidence type="ECO:0000256" key="14">
    <source>
        <dbReference type="SAM" id="SignalP"/>
    </source>
</evidence>
<dbReference type="CDD" id="cd01347">
    <property type="entry name" value="ligand_gated_channel"/>
    <property type="match status" value="1"/>
</dbReference>
<comment type="caution">
    <text evidence="17">The sequence shown here is derived from an EMBL/GenBank/DDBJ whole genome shotgun (WGS) entry which is preliminary data.</text>
</comment>
<evidence type="ECO:0000256" key="11">
    <source>
        <dbReference type="PROSITE-ProRule" id="PRU01360"/>
    </source>
</evidence>
<dbReference type="InterPro" id="IPR010917">
    <property type="entry name" value="TonB_rcpt_CS"/>
</dbReference>
<evidence type="ECO:0000256" key="3">
    <source>
        <dbReference type="ARBA" id="ARBA00022448"/>
    </source>
</evidence>
<evidence type="ECO:0000256" key="5">
    <source>
        <dbReference type="ARBA" id="ARBA00022692"/>
    </source>
</evidence>
<evidence type="ECO:0000256" key="7">
    <source>
        <dbReference type="ARBA" id="ARBA00023077"/>
    </source>
</evidence>
<evidence type="ECO:0000256" key="4">
    <source>
        <dbReference type="ARBA" id="ARBA00022452"/>
    </source>
</evidence>
<evidence type="ECO:0000256" key="6">
    <source>
        <dbReference type="ARBA" id="ARBA00022729"/>
    </source>
</evidence>
<dbReference type="Pfam" id="PF07715">
    <property type="entry name" value="Plug"/>
    <property type="match status" value="1"/>
</dbReference>
<feature type="domain" description="TonB-dependent receptor plug" evidence="16">
    <location>
        <begin position="50"/>
        <end position="168"/>
    </location>
</feature>
<evidence type="ECO:0000256" key="13">
    <source>
        <dbReference type="RuleBase" id="RU003357"/>
    </source>
</evidence>
<accession>A0A7W5BDE0</accession>
<evidence type="ECO:0000313" key="17">
    <source>
        <dbReference type="EMBL" id="MBB3121078.1"/>
    </source>
</evidence>
<protein>
    <submittedName>
        <fullName evidence="17">Iron complex outermembrane receptor protein</fullName>
    </submittedName>
</protein>
<keyword evidence="5 11" id="KW-0812">Transmembrane</keyword>
<dbReference type="EMBL" id="JACHXD010000013">
    <property type="protein sequence ID" value="MBB3121078.1"/>
    <property type="molecule type" value="Genomic_DNA"/>
</dbReference>
<dbReference type="Pfam" id="PF00593">
    <property type="entry name" value="TonB_dep_Rec_b-barrel"/>
    <property type="match status" value="1"/>
</dbReference>
<dbReference type="InterPro" id="IPR036942">
    <property type="entry name" value="Beta-barrel_TonB_sf"/>
</dbReference>
<dbReference type="PANTHER" id="PTHR47234">
    <property type="match status" value="1"/>
</dbReference>
<reference evidence="17 18" key="1">
    <citation type="submission" date="2020-08" db="EMBL/GenBank/DDBJ databases">
        <title>Genomic Encyclopedia of Type Strains, Phase III (KMG-III): the genomes of soil and plant-associated and newly described type strains.</title>
        <authorList>
            <person name="Whitman W."/>
        </authorList>
    </citation>
    <scope>NUCLEOTIDE SEQUENCE [LARGE SCALE GENOMIC DNA]</scope>
    <source>
        <strain evidence="17 18">CECT 8897</strain>
    </source>
</reference>
<dbReference type="PROSITE" id="PS01156">
    <property type="entry name" value="TONB_DEPENDENT_REC_2"/>
    <property type="match status" value="1"/>
</dbReference>
<keyword evidence="8 11" id="KW-0472">Membrane</keyword>
<evidence type="ECO:0000256" key="10">
    <source>
        <dbReference type="ARBA" id="ARBA00023237"/>
    </source>
</evidence>
<keyword evidence="3 11" id="KW-0813">Transport</keyword>
<dbReference type="GO" id="GO:0009279">
    <property type="term" value="C:cell outer membrane"/>
    <property type="evidence" value="ECO:0007669"/>
    <property type="project" value="UniProtKB-SubCell"/>
</dbReference>
<keyword evidence="6 14" id="KW-0732">Signal</keyword>
<dbReference type="InterPro" id="IPR000531">
    <property type="entry name" value="Beta-barrel_TonB"/>
</dbReference>
<evidence type="ECO:0000256" key="8">
    <source>
        <dbReference type="ARBA" id="ARBA00023136"/>
    </source>
</evidence>
<feature type="domain" description="TonB-dependent receptor-like beta-barrel" evidence="15">
    <location>
        <begin position="430"/>
        <end position="918"/>
    </location>
</feature>
<dbReference type="InterPro" id="IPR037066">
    <property type="entry name" value="Plug_dom_sf"/>
</dbReference>
<evidence type="ECO:0000256" key="12">
    <source>
        <dbReference type="PROSITE-ProRule" id="PRU10144"/>
    </source>
</evidence>
<dbReference type="PROSITE" id="PS52016">
    <property type="entry name" value="TONB_DEPENDENT_REC_3"/>
    <property type="match status" value="1"/>
</dbReference>
<keyword evidence="10 11" id="KW-0998">Cell outer membrane</keyword>
<organism evidence="17 18">
    <name type="scientific">Pseudoduganella violacea</name>
    <dbReference type="NCBI Taxonomy" id="1715466"/>
    <lineage>
        <taxon>Bacteria</taxon>
        <taxon>Pseudomonadati</taxon>
        <taxon>Pseudomonadota</taxon>
        <taxon>Betaproteobacteria</taxon>
        <taxon>Burkholderiales</taxon>
        <taxon>Oxalobacteraceae</taxon>
        <taxon>Telluria group</taxon>
        <taxon>Pseudoduganella</taxon>
    </lineage>
</organism>
<dbReference type="PANTHER" id="PTHR47234:SF2">
    <property type="entry name" value="TONB-DEPENDENT RECEPTOR"/>
    <property type="match status" value="1"/>
</dbReference>
<sequence>MKHNLVLKQSVVAVALAVGGAQFAMAQQAAEPAVQKVFVTGSNIKRADKEGSSPVQTVGAKEIAASGANTVAELLKNIPAFGSGASVDGSDGGFSNGASTASLRGLGSSSTLVLLNGRRITSSAYADPNQGKSAVYDLNSIPVSAIERVEIFKDGASAVYGSDAIAGVINFITKSDYKGAELGASISGNDDGEFRRKTVNGVWGFGDLEKNRFSGLISFDVSKRDSTLMSDKDVQQDLYGPINGRLNAFSSSLTASPFFYKERSPGSKTFYNSYADRANVINRVNCDASQQITGSIAAHNLLPTDTLVGRTFCNINLNDYKEVQGAGKDGNVLSRFNVQVSENVTAFAELSYSRTERSYLGAPIATRSTSATSVFAAGQPVQNFQLILPVGHPDNPFPDARSAVGFRLMNAPGGSKNVNEAYRGLVGLKGTTGNWDWETGLLWNRSEREELSYGYILKDQIARIMTENRTIAATIADPGVTHNTLNTGFAMVKQIDAKASTTLGKLPGGDIGLAFGGEIRQESIGLTPDSAIAAGKITGLVGSSLNGERTVKSGFVELRTPFLKNWEMDFAGRYDKYPAAKSFVPKVGTKWSITERVALRGSFAKGFRAPALMQIAEGGVQSFSTAIDTLRCPDGQNYLTGADRTDCSKSFSSVSASDPNLQPEKSKSYSLGLILNPMKDLDILVDWYRIKKTNETALLSAQTVIDHPTQYPKGQVVRDNNPANWVKDANGVVIPNSGPILQVNRAWVNQGSTEVSGVDFEVAYRKSLGDWGRLTSNLNWSYLHEYRRAEHPGDVAANTAGYNGGLSDWSTTADDNPRNRGKASVTWSKDVHAVTATVNYVGPVSLLRRTNNTETYAAPFCHYGKNAAGKTNPGGSEKFSDFFPNLNDCEVKSWTTFDVNYAYTGIKNLTLTFNIKNLFDTKAPYDVRYGTTTNFQGYNTQLHNGMGRYFRLGANYKF</sequence>
<dbReference type="AlphaFoldDB" id="A0A7W5BDE0"/>
<evidence type="ECO:0000256" key="1">
    <source>
        <dbReference type="ARBA" id="ARBA00004571"/>
    </source>
</evidence>
<comment type="similarity">
    <text evidence="2 11 13">Belongs to the TonB-dependent receptor family.</text>
</comment>
<feature type="short sequence motif" description="TonB C-terminal box" evidence="12">
    <location>
        <begin position="941"/>
        <end position="958"/>
    </location>
</feature>
<evidence type="ECO:0000256" key="9">
    <source>
        <dbReference type="ARBA" id="ARBA00023170"/>
    </source>
</evidence>
<evidence type="ECO:0000259" key="16">
    <source>
        <dbReference type="Pfam" id="PF07715"/>
    </source>
</evidence>
<keyword evidence="4 11" id="KW-1134">Transmembrane beta strand</keyword>
<feature type="chain" id="PRO_5030893537" evidence="14">
    <location>
        <begin position="27"/>
        <end position="958"/>
    </location>
</feature>
<dbReference type="Proteomes" id="UP000541535">
    <property type="component" value="Unassembled WGS sequence"/>
</dbReference>
<feature type="signal peptide" evidence="14">
    <location>
        <begin position="1"/>
        <end position="26"/>
    </location>
</feature>
<evidence type="ECO:0000256" key="2">
    <source>
        <dbReference type="ARBA" id="ARBA00009810"/>
    </source>
</evidence>
<name>A0A7W5BDE0_9BURK</name>
<evidence type="ECO:0000259" key="15">
    <source>
        <dbReference type="Pfam" id="PF00593"/>
    </source>
</evidence>
<dbReference type="InterPro" id="IPR039426">
    <property type="entry name" value="TonB-dep_rcpt-like"/>
</dbReference>
<evidence type="ECO:0000313" key="18">
    <source>
        <dbReference type="Proteomes" id="UP000541535"/>
    </source>
</evidence>
<dbReference type="Gene3D" id="2.40.170.20">
    <property type="entry name" value="TonB-dependent receptor, beta-barrel domain"/>
    <property type="match status" value="1"/>
</dbReference>
<keyword evidence="7 13" id="KW-0798">TonB box</keyword>
<dbReference type="InterPro" id="IPR012910">
    <property type="entry name" value="Plug_dom"/>
</dbReference>
<dbReference type="Gene3D" id="2.170.130.10">
    <property type="entry name" value="TonB-dependent receptor, plug domain"/>
    <property type="match status" value="1"/>
</dbReference>
<dbReference type="RefSeq" id="WP_183442814.1">
    <property type="nucleotide sequence ID" value="NZ_JACHXD010000013.1"/>
</dbReference>